<dbReference type="InterPro" id="IPR036412">
    <property type="entry name" value="HAD-like_sf"/>
</dbReference>
<evidence type="ECO:0008006" key="2">
    <source>
        <dbReference type="Google" id="ProtNLM"/>
    </source>
</evidence>
<accession>X0X6Z6</accession>
<dbReference type="InterPro" id="IPR023214">
    <property type="entry name" value="HAD_sf"/>
</dbReference>
<dbReference type="Gene3D" id="3.40.50.1000">
    <property type="entry name" value="HAD superfamily/HAD-like"/>
    <property type="match status" value="1"/>
</dbReference>
<protein>
    <recommendedName>
        <fullName evidence="2">HAD family hydrolase</fullName>
    </recommendedName>
</protein>
<feature type="non-terminal residue" evidence="1">
    <location>
        <position position="1"/>
    </location>
</feature>
<dbReference type="AlphaFoldDB" id="X0X6Z6"/>
<proteinExistence type="predicted"/>
<reference evidence="1" key="1">
    <citation type="journal article" date="2014" name="Front. Microbiol.">
        <title>High frequency of phylogenetically diverse reductive dehalogenase-homologous genes in deep subseafloor sedimentary metagenomes.</title>
        <authorList>
            <person name="Kawai M."/>
            <person name="Futagami T."/>
            <person name="Toyoda A."/>
            <person name="Takaki Y."/>
            <person name="Nishi S."/>
            <person name="Hori S."/>
            <person name="Arai W."/>
            <person name="Tsubouchi T."/>
            <person name="Morono Y."/>
            <person name="Uchiyama I."/>
            <person name="Ito T."/>
            <person name="Fujiyama A."/>
            <person name="Inagaki F."/>
            <person name="Takami H."/>
        </authorList>
    </citation>
    <scope>NUCLEOTIDE SEQUENCE</scope>
    <source>
        <strain evidence="1">Expedition CK06-06</strain>
    </source>
</reference>
<dbReference type="EMBL" id="BARS01049993">
    <property type="protein sequence ID" value="GAG38974.1"/>
    <property type="molecule type" value="Genomic_DNA"/>
</dbReference>
<evidence type="ECO:0000313" key="1">
    <source>
        <dbReference type="EMBL" id="GAG38974.1"/>
    </source>
</evidence>
<gene>
    <name evidence="1" type="ORF">S01H1_74701</name>
</gene>
<organism evidence="1">
    <name type="scientific">marine sediment metagenome</name>
    <dbReference type="NCBI Taxonomy" id="412755"/>
    <lineage>
        <taxon>unclassified sequences</taxon>
        <taxon>metagenomes</taxon>
        <taxon>ecological metagenomes</taxon>
    </lineage>
</organism>
<name>X0X6Z6_9ZZZZ</name>
<dbReference type="SUPFAM" id="SSF56784">
    <property type="entry name" value="HAD-like"/>
    <property type="match status" value="1"/>
</dbReference>
<sequence length="107" mass="11758">HDIARYTRMICGQEMGSKAEHLQYGAGGKYEPGKVLMVGDAPGDMKAAKANNMLFFPVIPGAESHSWQRFAEEAAERFLAGEYAGDYEQSLIDDFLGHLPAVPPWKA</sequence>
<dbReference type="CDD" id="cd01427">
    <property type="entry name" value="HAD_like"/>
    <property type="match status" value="1"/>
</dbReference>
<comment type="caution">
    <text evidence="1">The sequence shown here is derived from an EMBL/GenBank/DDBJ whole genome shotgun (WGS) entry which is preliminary data.</text>
</comment>